<dbReference type="SUPFAM" id="SSF47413">
    <property type="entry name" value="lambda repressor-like DNA-binding domains"/>
    <property type="match status" value="1"/>
</dbReference>
<organism evidence="2 3">
    <name type="scientific">Catellatospora aurea</name>
    <dbReference type="NCBI Taxonomy" id="1337874"/>
    <lineage>
        <taxon>Bacteria</taxon>
        <taxon>Bacillati</taxon>
        <taxon>Actinomycetota</taxon>
        <taxon>Actinomycetes</taxon>
        <taxon>Micromonosporales</taxon>
        <taxon>Micromonosporaceae</taxon>
        <taxon>Catellatospora</taxon>
    </lineage>
</organism>
<feature type="domain" description="HTH cro/C1-type" evidence="1">
    <location>
        <begin position="20"/>
        <end position="71"/>
    </location>
</feature>
<dbReference type="InterPro" id="IPR010982">
    <property type="entry name" value="Lambda_DNA-bd_dom_sf"/>
</dbReference>
<dbReference type="InterPro" id="IPR001387">
    <property type="entry name" value="Cro/C1-type_HTH"/>
</dbReference>
<dbReference type="CDD" id="cd00093">
    <property type="entry name" value="HTH_XRE"/>
    <property type="match status" value="1"/>
</dbReference>
<dbReference type="PROSITE" id="PS50943">
    <property type="entry name" value="HTH_CROC1"/>
    <property type="match status" value="1"/>
</dbReference>
<protein>
    <submittedName>
        <fullName evidence="2">Helix-turn-helix domain-containing protein</fullName>
    </submittedName>
</protein>
<comment type="caution">
    <text evidence="2">The sequence shown here is derived from an EMBL/GenBank/DDBJ whole genome shotgun (WGS) entry which is preliminary data.</text>
</comment>
<dbReference type="Pfam" id="PF01381">
    <property type="entry name" value="HTH_3"/>
    <property type="match status" value="1"/>
</dbReference>
<dbReference type="EMBL" id="JBHTAC010000007">
    <property type="protein sequence ID" value="MFC7242728.1"/>
    <property type="molecule type" value="Genomic_DNA"/>
</dbReference>
<sequence length="163" mass="18721">MPRPRKESLSGTPFPVVGLIRAARRRADLSQRELAKGAGLHASTVGRIEAGELWPSLVAFAKIMGATAHYLTVVDDDGHVLMPMSDRRDQELRDGAERRYPSHLDLVLDPRPGEWWADQYGLARPPETFLRDRARRDAQRRRSQWEVRVKKYRNDPEPPEVLY</sequence>
<evidence type="ECO:0000259" key="1">
    <source>
        <dbReference type="PROSITE" id="PS50943"/>
    </source>
</evidence>
<dbReference type="Proteomes" id="UP001596392">
    <property type="component" value="Unassembled WGS sequence"/>
</dbReference>
<name>A0ABW2GXE3_9ACTN</name>
<proteinExistence type="predicted"/>
<evidence type="ECO:0000313" key="3">
    <source>
        <dbReference type="Proteomes" id="UP001596392"/>
    </source>
</evidence>
<dbReference type="Gene3D" id="1.10.260.40">
    <property type="entry name" value="lambda repressor-like DNA-binding domains"/>
    <property type="match status" value="1"/>
</dbReference>
<accession>A0ABW2GXE3</accession>
<dbReference type="SMART" id="SM00530">
    <property type="entry name" value="HTH_XRE"/>
    <property type="match status" value="1"/>
</dbReference>
<keyword evidence="3" id="KW-1185">Reference proteome</keyword>
<reference evidence="3" key="1">
    <citation type="journal article" date="2019" name="Int. J. Syst. Evol. Microbiol.">
        <title>The Global Catalogue of Microorganisms (GCM) 10K type strain sequencing project: providing services to taxonomists for standard genome sequencing and annotation.</title>
        <authorList>
            <consortium name="The Broad Institute Genomics Platform"/>
            <consortium name="The Broad Institute Genome Sequencing Center for Infectious Disease"/>
            <person name="Wu L."/>
            <person name="Ma J."/>
        </authorList>
    </citation>
    <scope>NUCLEOTIDE SEQUENCE [LARGE SCALE GENOMIC DNA]</scope>
    <source>
        <strain evidence="3">CGMCC 1.9106</strain>
    </source>
</reference>
<evidence type="ECO:0000313" key="2">
    <source>
        <dbReference type="EMBL" id="MFC7242728.1"/>
    </source>
</evidence>
<dbReference type="RefSeq" id="WP_376806036.1">
    <property type="nucleotide sequence ID" value="NZ_JBHTAC010000007.1"/>
</dbReference>
<gene>
    <name evidence="2" type="ORF">ACFQO7_09575</name>
</gene>